<dbReference type="GO" id="GO:0032259">
    <property type="term" value="P:methylation"/>
    <property type="evidence" value="ECO:0007669"/>
    <property type="project" value="UniProtKB-KW"/>
</dbReference>
<dbReference type="Gene3D" id="1.10.155.10">
    <property type="entry name" value="Chemotaxis receptor methyltransferase CheR, N-terminal domain"/>
    <property type="match status" value="1"/>
</dbReference>
<dbReference type="PROSITE" id="PS50123">
    <property type="entry name" value="CHER"/>
    <property type="match status" value="1"/>
</dbReference>
<comment type="catalytic activity">
    <reaction evidence="1">
        <text>L-glutamyl-[protein] + S-adenosyl-L-methionine = [protein]-L-glutamate 5-O-methyl ester + S-adenosyl-L-homocysteine</text>
        <dbReference type="Rhea" id="RHEA:24452"/>
        <dbReference type="Rhea" id="RHEA-COMP:10208"/>
        <dbReference type="Rhea" id="RHEA-COMP:10311"/>
        <dbReference type="ChEBI" id="CHEBI:29973"/>
        <dbReference type="ChEBI" id="CHEBI:57856"/>
        <dbReference type="ChEBI" id="CHEBI:59789"/>
        <dbReference type="ChEBI" id="CHEBI:82795"/>
        <dbReference type="EC" id="2.1.1.80"/>
    </reaction>
</comment>
<dbReference type="PANTHER" id="PTHR24422">
    <property type="entry name" value="CHEMOTAXIS PROTEIN METHYLTRANSFERASE"/>
    <property type="match status" value="1"/>
</dbReference>
<dbReference type="Pfam" id="PF03705">
    <property type="entry name" value="CheR_N"/>
    <property type="match status" value="1"/>
</dbReference>
<dbReference type="GO" id="GO:0008983">
    <property type="term" value="F:protein-glutamate O-methyltransferase activity"/>
    <property type="evidence" value="ECO:0007669"/>
    <property type="project" value="UniProtKB-EC"/>
</dbReference>
<dbReference type="Gene3D" id="3.40.50.150">
    <property type="entry name" value="Vaccinia Virus protein VP39"/>
    <property type="match status" value="1"/>
</dbReference>
<evidence type="ECO:0000313" key="7">
    <source>
        <dbReference type="EMBL" id="CAB3783128.1"/>
    </source>
</evidence>
<evidence type="ECO:0000256" key="4">
    <source>
        <dbReference type="ARBA" id="ARBA00022679"/>
    </source>
</evidence>
<accession>A0A6S7AZJ6</accession>
<gene>
    <name evidence="7" type="primary">cheR2</name>
    <name evidence="7" type="ORF">LMG28138_01577</name>
</gene>
<dbReference type="InterPro" id="IPR022642">
    <property type="entry name" value="CheR_C"/>
</dbReference>
<dbReference type="PANTHER" id="PTHR24422:SF26">
    <property type="entry name" value="CHEMOTAXIS PROTEIN METHYLTRANSFERASE"/>
    <property type="match status" value="1"/>
</dbReference>
<dbReference type="Pfam" id="PF01739">
    <property type="entry name" value="CheR"/>
    <property type="match status" value="1"/>
</dbReference>
<dbReference type="SUPFAM" id="SSF53335">
    <property type="entry name" value="S-adenosyl-L-methionine-dependent methyltransferases"/>
    <property type="match status" value="1"/>
</dbReference>
<dbReference type="EC" id="2.1.1.80" evidence="2"/>
<dbReference type="Proteomes" id="UP000494115">
    <property type="component" value="Unassembled WGS sequence"/>
</dbReference>
<evidence type="ECO:0000256" key="2">
    <source>
        <dbReference type="ARBA" id="ARBA00012534"/>
    </source>
</evidence>
<dbReference type="InterPro" id="IPR050903">
    <property type="entry name" value="Bact_Chemotaxis_MeTrfase"/>
</dbReference>
<dbReference type="AlphaFoldDB" id="A0A6S7AZJ6"/>
<name>A0A6S7AZJ6_9BURK</name>
<organism evidence="7 8">
    <name type="scientific">Pararobbsia alpina</name>
    <dbReference type="NCBI Taxonomy" id="621374"/>
    <lineage>
        <taxon>Bacteria</taxon>
        <taxon>Pseudomonadati</taxon>
        <taxon>Pseudomonadota</taxon>
        <taxon>Betaproteobacteria</taxon>
        <taxon>Burkholderiales</taxon>
        <taxon>Burkholderiaceae</taxon>
        <taxon>Pararobbsia</taxon>
    </lineage>
</organism>
<proteinExistence type="predicted"/>
<dbReference type="InterPro" id="IPR022641">
    <property type="entry name" value="CheR_N"/>
</dbReference>
<dbReference type="SUPFAM" id="SSF47757">
    <property type="entry name" value="Chemotaxis receptor methyltransferase CheR, N-terminal domain"/>
    <property type="match status" value="1"/>
</dbReference>
<protein>
    <recommendedName>
        <fullName evidence="2">protein-glutamate O-methyltransferase</fullName>
        <ecNumber evidence="2">2.1.1.80</ecNumber>
    </recommendedName>
</protein>
<dbReference type="RefSeq" id="WP_175104186.1">
    <property type="nucleotide sequence ID" value="NZ_CADIKM010000005.1"/>
</dbReference>
<keyword evidence="3 7" id="KW-0489">Methyltransferase</keyword>
<evidence type="ECO:0000256" key="3">
    <source>
        <dbReference type="ARBA" id="ARBA00022603"/>
    </source>
</evidence>
<dbReference type="InterPro" id="IPR000780">
    <property type="entry name" value="CheR_MeTrfase"/>
</dbReference>
<evidence type="ECO:0000256" key="5">
    <source>
        <dbReference type="ARBA" id="ARBA00022691"/>
    </source>
</evidence>
<reference evidence="7 8" key="1">
    <citation type="submission" date="2020-04" db="EMBL/GenBank/DDBJ databases">
        <authorList>
            <person name="De Canck E."/>
        </authorList>
    </citation>
    <scope>NUCLEOTIDE SEQUENCE [LARGE SCALE GENOMIC DNA]</scope>
    <source>
        <strain evidence="7 8">LMG 28138</strain>
    </source>
</reference>
<dbReference type="PRINTS" id="PR00996">
    <property type="entry name" value="CHERMTFRASE"/>
</dbReference>
<keyword evidence="4 7" id="KW-0808">Transferase</keyword>
<dbReference type="InterPro" id="IPR036804">
    <property type="entry name" value="CheR_N_sf"/>
</dbReference>
<dbReference type="EMBL" id="CADIKM010000005">
    <property type="protein sequence ID" value="CAB3783128.1"/>
    <property type="molecule type" value="Genomic_DNA"/>
</dbReference>
<keyword evidence="8" id="KW-1185">Reference proteome</keyword>
<evidence type="ECO:0000256" key="1">
    <source>
        <dbReference type="ARBA" id="ARBA00001541"/>
    </source>
</evidence>
<dbReference type="InterPro" id="IPR029063">
    <property type="entry name" value="SAM-dependent_MTases_sf"/>
</dbReference>
<sequence length="291" mass="33209">MEIDTALAQGDGDLSGPELRKLLAMVREHTGIAMSERKRSLLQGRLRRRMRALSLTSYADYLCRVESQPAEVTHFIDLVTTNETSFFRTPRVWAYFAEHFLPEWQRAHPRETLEVWSAASSSGEEAYSIAMLADAMRLSQPPFDYRVFGTDICSSVVETARMGRYEGRSMDSLRTSRPDVAARYFSAEGEAWRAAPELRARVQFERHNLMRPLSSLRLASRARRFDIVFLRNVLIYFDGPSQQQIVSNICAAMKPGALLVLGESESLQRFDTGLRFEQPLFYRKVTGDAHV</sequence>
<feature type="domain" description="CheR-type methyltransferase" evidence="6">
    <location>
        <begin position="7"/>
        <end position="277"/>
    </location>
</feature>
<dbReference type="SMART" id="SM00138">
    <property type="entry name" value="MeTrc"/>
    <property type="match status" value="1"/>
</dbReference>
<evidence type="ECO:0000259" key="6">
    <source>
        <dbReference type="PROSITE" id="PS50123"/>
    </source>
</evidence>
<keyword evidence="5" id="KW-0949">S-adenosyl-L-methionine</keyword>
<evidence type="ECO:0000313" key="8">
    <source>
        <dbReference type="Proteomes" id="UP000494115"/>
    </source>
</evidence>